<feature type="domain" description="DUF305" evidence="2">
    <location>
        <begin position="66"/>
        <end position="207"/>
    </location>
</feature>
<evidence type="ECO:0000256" key="1">
    <source>
        <dbReference type="SAM" id="MobiDB-lite"/>
    </source>
</evidence>
<keyword evidence="4" id="KW-1185">Reference proteome</keyword>
<feature type="region of interest" description="Disordered" evidence="1">
    <location>
        <begin position="22"/>
        <end position="45"/>
    </location>
</feature>
<dbReference type="PROSITE" id="PS51257">
    <property type="entry name" value="PROKAR_LIPOPROTEIN"/>
    <property type="match status" value="1"/>
</dbReference>
<comment type="caution">
    <text evidence="3">The sequence shown here is derived from an EMBL/GenBank/DDBJ whole genome shotgun (WGS) entry which is preliminary data.</text>
</comment>
<reference evidence="3" key="2">
    <citation type="submission" date="2020-09" db="EMBL/GenBank/DDBJ databases">
        <authorList>
            <person name="Sun Q."/>
            <person name="Zhou Y."/>
        </authorList>
    </citation>
    <scope>NUCLEOTIDE SEQUENCE</scope>
    <source>
        <strain evidence="3">CGMCC 4.7430</strain>
    </source>
</reference>
<evidence type="ECO:0000259" key="2">
    <source>
        <dbReference type="Pfam" id="PF03713"/>
    </source>
</evidence>
<keyword evidence="3" id="KW-0449">Lipoprotein</keyword>
<dbReference type="InterPro" id="IPR012347">
    <property type="entry name" value="Ferritin-like"/>
</dbReference>
<accession>A0A918A643</accession>
<protein>
    <submittedName>
        <fullName evidence="3">Lipoprotein</fullName>
    </submittedName>
</protein>
<name>A0A918A643_9ACTN</name>
<organism evidence="3 4">
    <name type="scientific">Nonomuraea glycinis</name>
    <dbReference type="NCBI Taxonomy" id="2047744"/>
    <lineage>
        <taxon>Bacteria</taxon>
        <taxon>Bacillati</taxon>
        <taxon>Actinomycetota</taxon>
        <taxon>Actinomycetes</taxon>
        <taxon>Streptosporangiales</taxon>
        <taxon>Streptosporangiaceae</taxon>
        <taxon>Nonomuraea</taxon>
    </lineage>
</organism>
<dbReference type="InterPro" id="IPR005183">
    <property type="entry name" value="DUF305_CopM-like"/>
</dbReference>
<dbReference type="Proteomes" id="UP000660745">
    <property type="component" value="Unassembled WGS sequence"/>
</dbReference>
<dbReference type="Gene3D" id="1.20.1260.10">
    <property type="match status" value="1"/>
</dbReference>
<gene>
    <name evidence="3" type="ORF">GCM10012278_26520</name>
</gene>
<sequence length="211" mass="22555">MRAALIVVVTGTVIALSGCTADPPSAPQADSTAPVLAPGRPGEQARTLAPGEAVTAVPKPVMNAADVKYLQDMVVHHQQALDMSILVPNRATSARIKALASRIKDTQGPEIQFMRGLLQEQGQRIPDHHTAHEGMPGMATPEQLDRLKAASGQAFDEQFLQLMSAHHEGAIKMSEQVLTGGSHIRIEELANDIAVTQLAEIRRMRQIQAGG</sequence>
<dbReference type="AlphaFoldDB" id="A0A918A643"/>
<evidence type="ECO:0000313" key="3">
    <source>
        <dbReference type="EMBL" id="GGP05745.1"/>
    </source>
</evidence>
<dbReference type="Pfam" id="PF03713">
    <property type="entry name" value="DUF305"/>
    <property type="match status" value="1"/>
</dbReference>
<dbReference type="PANTHER" id="PTHR36933:SF1">
    <property type="entry name" value="SLL0788 PROTEIN"/>
    <property type="match status" value="1"/>
</dbReference>
<dbReference type="PANTHER" id="PTHR36933">
    <property type="entry name" value="SLL0788 PROTEIN"/>
    <property type="match status" value="1"/>
</dbReference>
<reference evidence="3" key="1">
    <citation type="journal article" date="2014" name="Int. J. Syst. Evol. Microbiol.">
        <title>Complete genome sequence of Corynebacterium casei LMG S-19264T (=DSM 44701T), isolated from a smear-ripened cheese.</title>
        <authorList>
            <consortium name="US DOE Joint Genome Institute (JGI-PGF)"/>
            <person name="Walter F."/>
            <person name="Albersmeier A."/>
            <person name="Kalinowski J."/>
            <person name="Ruckert C."/>
        </authorList>
    </citation>
    <scope>NUCLEOTIDE SEQUENCE</scope>
    <source>
        <strain evidence="3">CGMCC 4.7430</strain>
    </source>
</reference>
<dbReference type="RefSeq" id="WP_189138812.1">
    <property type="nucleotide sequence ID" value="NZ_BMNK01000003.1"/>
</dbReference>
<evidence type="ECO:0000313" key="4">
    <source>
        <dbReference type="Proteomes" id="UP000660745"/>
    </source>
</evidence>
<dbReference type="EMBL" id="BMNK01000003">
    <property type="protein sequence ID" value="GGP05745.1"/>
    <property type="molecule type" value="Genomic_DNA"/>
</dbReference>
<proteinExistence type="predicted"/>